<organism evidence="2 3">
    <name type="scientific">Hydnum rufescens UP504</name>
    <dbReference type="NCBI Taxonomy" id="1448309"/>
    <lineage>
        <taxon>Eukaryota</taxon>
        <taxon>Fungi</taxon>
        <taxon>Dikarya</taxon>
        <taxon>Basidiomycota</taxon>
        <taxon>Agaricomycotina</taxon>
        <taxon>Agaricomycetes</taxon>
        <taxon>Cantharellales</taxon>
        <taxon>Hydnaceae</taxon>
        <taxon>Hydnum</taxon>
    </lineage>
</organism>
<dbReference type="EMBL" id="MU129120">
    <property type="protein sequence ID" value="KAF9506190.1"/>
    <property type="molecule type" value="Genomic_DNA"/>
</dbReference>
<protein>
    <submittedName>
        <fullName evidence="2">Uncharacterized protein</fullName>
    </submittedName>
</protein>
<keyword evidence="1" id="KW-1133">Transmembrane helix</keyword>
<keyword evidence="1" id="KW-0812">Transmembrane</keyword>
<name>A0A9P6AIZ4_9AGAM</name>
<reference evidence="2" key="1">
    <citation type="journal article" date="2020" name="Nat. Commun.">
        <title>Large-scale genome sequencing of mycorrhizal fungi provides insights into the early evolution of symbiotic traits.</title>
        <authorList>
            <person name="Miyauchi S."/>
            <person name="Kiss E."/>
            <person name="Kuo A."/>
            <person name="Drula E."/>
            <person name="Kohler A."/>
            <person name="Sanchez-Garcia M."/>
            <person name="Morin E."/>
            <person name="Andreopoulos B."/>
            <person name="Barry K.W."/>
            <person name="Bonito G."/>
            <person name="Buee M."/>
            <person name="Carver A."/>
            <person name="Chen C."/>
            <person name="Cichocki N."/>
            <person name="Clum A."/>
            <person name="Culley D."/>
            <person name="Crous P.W."/>
            <person name="Fauchery L."/>
            <person name="Girlanda M."/>
            <person name="Hayes R.D."/>
            <person name="Keri Z."/>
            <person name="LaButti K."/>
            <person name="Lipzen A."/>
            <person name="Lombard V."/>
            <person name="Magnuson J."/>
            <person name="Maillard F."/>
            <person name="Murat C."/>
            <person name="Nolan M."/>
            <person name="Ohm R.A."/>
            <person name="Pangilinan J."/>
            <person name="Pereira M.F."/>
            <person name="Perotto S."/>
            <person name="Peter M."/>
            <person name="Pfister S."/>
            <person name="Riley R."/>
            <person name="Sitrit Y."/>
            <person name="Stielow J.B."/>
            <person name="Szollosi G."/>
            <person name="Zifcakova L."/>
            <person name="Stursova M."/>
            <person name="Spatafora J.W."/>
            <person name="Tedersoo L."/>
            <person name="Vaario L.M."/>
            <person name="Yamada A."/>
            <person name="Yan M."/>
            <person name="Wang P."/>
            <person name="Xu J."/>
            <person name="Bruns T."/>
            <person name="Baldrian P."/>
            <person name="Vilgalys R."/>
            <person name="Dunand C."/>
            <person name="Henrissat B."/>
            <person name="Grigoriev I.V."/>
            <person name="Hibbett D."/>
            <person name="Nagy L.G."/>
            <person name="Martin F.M."/>
        </authorList>
    </citation>
    <scope>NUCLEOTIDE SEQUENCE</scope>
    <source>
        <strain evidence="2">UP504</strain>
    </source>
</reference>
<proteinExistence type="predicted"/>
<gene>
    <name evidence="2" type="ORF">BS47DRAFT_456644</name>
</gene>
<dbReference type="AlphaFoldDB" id="A0A9P6AIZ4"/>
<evidence type="ECO:0000313" key="3">
    <source>
        <dbReference type="Proteomes" id="UP000886523"/>
    </source>
</evidence>
<feature type="transmembrane region" description="Helical" evidence="1">
    <location>
        <begin position="55"/>
        <end position="78"/>
    </location>
</feature>
<sequence>MPELKYEITKRVVERGLTTYPAYARALVANDKKRGRLPLISISLKGFIRIRIPVILSYANAFWLWMSFSALINIRIYYPESGRCGLPRGTVDKNNELTFYEPQAYVGMELVN</sequence>
<accession>A0A9P6AIZ4</accession>
<evidence type="ECO:0000313" key="2">
    <source>
        <dbReference type="EMBL" id="KAF9506190.1"/>
    </source>
</evidence>
<dbReference type="Proteomes" id="UP000886523">
    <property type="component" value="Unassembled WGS sequence"/>
</dbReference>
<keyword evidence="3" id="KW-1185">Reference proteome</keyword>
<evidence type="ECO:0000256" key="1">
    <source>
        <dbReference type="SAM" id="Phobius"/>
    </source>
</evidence>
<keyword evidence="1" id="KW-0472">Membrane</keyword>
<comment type="caution">
    <text evidence="2">The sequence shown here is derived from an EMBL/GenBank/DDBJ whole genome shotgun (WGS) entry which is preliminary data.</text>
</comment>